<dbReference type="PANTHER" id="PTHR24373:SF398">
    <property type="entry name" value="LEUCINE-RICH REPEAT-CONTAINING G-PROTEIN COUPLED RECEPTOR 6"/>
    <property type="match status" value="1"/>
</dbReference>
<dbReference type="SUPFAM" id="SSF52047">
    <property type="entry name" value="RNI-like"/>
    <property type="match status" value="1"/>
</dbReference>
<dbReference type="EMBL" id="MN740626">
    <property type="protein sequence ID" value="QHS79102.1"/>
    <property type="molecule type" value="Genomic_DNA"/>
</dbReference>
<dbReference type="GO" id="GO:0031012">
    <property type="term" value="C:extracellular matrix"/>
    <property type="evidence" value="ECO:0007669"/>
    <property type="project" value="TreeGrafter"/>
</dbReference>
<dbReference type="SMART" id="SM00367">
    <property type="entry name" value="LRR_CC"/>
    <property type="match status" value="2"/>
</dbReference>
<sequence>MNWNEPSDHNNMETLPELYEILAFFPIRDFMNIRLISSTFREWSKSYDRTICTGKHSRWKQLFPKAQLIQPKNHEEYFNGYIKLEKLTLNHPIVQENAFSQLPHLKILEVWSHRRIQHMSTPMFRHLSQLHTLNMFSNHDLTDEALSYLPQLKRLLLDHCVQITSKGIQSLKQLVDLHLHTQMRITDEAFEGLAIQELYINQNTLVTDQGILSLKHLTKLTTFKTPHIRGVGYKAMPQLTTLYLNGVFLSDYSDFKHVRFLILNHCTLPDEDYEKWTSLRTIQIYNTFIAYPSAVFRIPLTHLSQFTIEHCPCMVPYEAAMRTYFGEKLMCKHLQYLHPMY</sequence>
<dbReference type="AlphaFoldDB" id="A0A6C0AHA2"/>
<dbReference type="InterPro" id="IPR050328">
    <property type="entry name" value="Dev_Immune_Receptor"/>
</dbReference>
<dbReference type="Gene3D" id="3.80.10.10">
    <property type="entry name" value="Ribonuclease Inhibitor"/>
    <property type="match status" value="1"/>
</dbReference>
<dbReference type="InterPro" id="IPR032675">
    <property type="entry name" value="LRR_dom_sf"/>
</dbReference>
<dbReference type="InterPro" id="IPR006553">
    <property type="entry name" value="Leu-rich_rpt_Cys-con_subtyp"/>
</dbReference>
<dbReference type="PANTHER" id="PTHR24373">
    <property type="entry name" value="SLIT RELATED LEUCINE-RICH REPEAT NEURONAL PROTEIN"/>
    <property type="match status" value="1"/>
</dbReference>
<evidence type="ECO:0008006" key="3">
    <source>
        <dbReference type="Google" id="ProtNLM"/>
    </source>
</evidence>
<evidence type="ECO:0000313" key="2">
    <source>
        <dbReference type="EMBL" id="QHS79102.1"/>
    </source>
</evidence>
<organism evidence="2">
    <name type="scientific">viral metagenome</name>
    <dbReference type="NCBI Taxonomy" id="1070528"/>
    <lineage>
        <taxon>unclassified sequences</taxon>
        <taxon>metagenomes</taxon>
        <taxon>organismal metagenomes</taxon>
    </lineage>
</organism>
<name>A0A6C0AHA2_9ZZZZ</name>
<reference evidence="2" key="1">
    <citation type="journal article" date="2020" name="Nature">
        <title>Giant virus diversity and host interactions through global metagenomics.</title>
        <authorList>
            <person name="Schulz F."/>
            <person name="Roux S."/>
            <person name="Paez-Espino D."/>
            <person name="Jungbluth S."/>
            <person name="Walsh D.A."/>
            <person name="Denef V.J."/>
            <person name="McMahon K.D."/>
            <person name="Konstantinidis K.T."/>
            <person name="Eloe-Fadrosh E.A."/>
            <person name="Kyrpides N.C."/>
            <person name="Woyke T."/>
        </authorList>
    </citation>
    <scope>NUCLEOTIDE SEQUENCE</scope>
    <source>
        <strain evidence="2">GVMAG-S-1035118-87</strain>
    </source>
</reference>
<accession>A0A6C0AHA2</accession>
<proteinExistence type="predicted"/>
<keyword evidence="1" id="KW-0732">Signal</keyword>
<evidence type="ECO:0000256" key="1">
    <source>
        <dbReference type="ARBA" id="ARBA00022729"/>
    </source>
</evidence>
<protein>
    <recommendedName>
        <fullName evidence="3">F-box domain-containing protein</fullName>
    </recommendedName>
</protein>
<dbReference type="GO" id="GO:0005615">
    <property type="term" value="C:extracellular space"/>
    <property type="evidence" value="ECO:0007669"/>
    <property type="project" value="TreeGrafter"/>
</dbReference>